<feature type="compositionally biased region" description="Polar residues" evidence="2">
    <location>
        <begin position="513"/>
        <end position="523"/>
    </location>
</feature>
<feature type="compositionally biased region" description="Low complexity" evidence="2">
    <location>
        <begin position="207"/>
        <end position="217"/>
    </location>
</feature>
<feature type="compositionally biased region" description="Basic and acidic residues" evidence="2">
    <location>
        <begin position="48"/>
        <end position="58"/>
    </location>
</feature>
<feature type="region of interest" description="Disordered" evidence="2">
    <location>
        <begin position="27"/>
        <end position="96"/>
    </location>
</feature>
<feature type="compositionally biased region" description="Basic and acidic residues" evidence="2">
    <location>
        <begin position="76"/>
        <end position="96"/>
    </location>
</feature>
<keyword evidence="1" id="KW-0175">Coiled coil</keyword>
<dbReference type="Gene3D" id="4.10.60.10">
    <property type="entry name" value="Zinc finger, CCHC-type"/>
    <property type="match status" value="1"/>
</dbReference>
<evidence type="ECO:0000313" key="3">
    <source>
        <dbReference type="EMBL" id="KMQ90898.1"/>
    </source>
</evidence>
<feature type="compositionally biased region" description="Basic residues" evidence="2">
    <location>
        <begin position="488"/>
        <end position="502"/>
    </location>
</feature>
<accession>A0A0J7KKF7</accession>
<evidence type="ECO:0000256" key="1">
    <source>
        <dbReference type="SAM" id="Coils"/>
    </source>
</evidence>
<comment type="caution">
    <text evidence="3">The sequence shown here is derived from an EMBL/GenBank/DDBJ whole genome shotgun (WGS) entry which is preliminary data.</text>
</comment>
<feature type="compositionally biased region" description="Polar residues" evidence="2">
    <location>
        <begin position="59"/>
        <end position="74"/>
    </location>
</feature>
<dbReference type="Proteomes" id="UP000036403">
    <property type="component" value="Unassembled WGS sequence"/>
</dbReference>
<evidence type="ECO:0000256" key="2">
    <source>
        <dbReference type="SAM" id="MobiDB-lite"/>
    </source>
</evidence>
<proteinExistence type="predicted"/>
<sequence length="840" mass="92625">MKAEISDKAASLSELDAAADSVLADFVSHQQDNNDWQNILRADRARRRGEANRSREGPTRTSGQTMDTNMTMDSNNEERSALSSPTRKERERTTVVDEDVRKIKEEEPLEMDTIGCMTFSQEFGDSQEVGLHIGNAEGLASCSNAAGGKRNAKISLGGITPSDEDKESGVSIRKNPVVVLRKLRPRKKKPDIDPSFVDLTEVAECSSSSRMSAAAEQSAEEEAIHKRRNDGSDSDYIPGEYAAFGASAVGAIGLQALEMAENERSISPNIKGEARGRIRRKIKKAVDVINSLMYKAEATGDPSSLKAQNRKLSHEIIELKRLDVVRQREVDDMKVIIDKLKKEIHELRGNLTEAIEDRTKARVCHRTALLKLKKLRNETRGVVPEITSIGIGDGDVKKYYLFDSKGSDLSKSLHDPVLAERPNVGSKKSGLSSLVVPIPGNEKDEISVNNKQIKGLIKKRVELKRQATSDSGTANDLPMEKPLPQRVPKSKIKPRRHKRSKKGQGVPKKVPSTPESQSVNRASITPGKDRCDSIGRVRNPPRTAAVMITGRKENFSYAAALKKARDEISLEQLKIEGTKIRRAANGSMLIEDEADITRPVIRREIRLVGLDDSTSIKYVRDSVVKQGRCLEKDIRVEAIRPIMNGLHTVWVQCPLGAAAKLANNGKIRIGWTSAKVVLLDPRPIQCHKCWRSGHMKHACRTKDFSKLCFRCGDGENAARFCTTEHGGTNLWISVMEKIKIIQANVNNSKPSLDLLVHQPRELDAGILLISESNIVPGSNGWFTSKDGKAAIFFATLIGLNLDVGLNDFNTTLDEIAEAVNQIDKLIVGGDFNAKSALWSS</sequence>
<feature type="region of interest" description="Disordered" evidence="2">
    <location>
        <begin position="207"/>
        <end position="232"/>
    </location>
</feature>
<feature type="coiled-coil region" evidence="1">
    <location>
        <begin position="330"/>
        <end position="357"/>
    </location>
</feature>
<evidence type="ECO:0008006" key="5">
    <source>
        <dbReference type="Google" id="ProtNLM"/>
    </source>
</evidence>
<keyword evidence="4" id="KW-1185">Reference proteome</keyword>
<name>A0A0J7KKF7_LASNI</name>
<dbReference type="InterPro" id="IPR036875">
    <property type="entry name" value="Znf_CCHC_sf"/>
</dbReference>
<dbReference type="GO" id="GO:0008270">
    <property type="term" value="F:zinc ion binding"/>
    <property type="evidence" value="ECO:0007669"/>
    <property type="project" value="InterPro"/>
</dbReference>
<feature type="region of interest" description="Disordered" evidence="2">
    <location>
        <begin position="464"/>
        <end position="537"/>
    </location>
</feature>
<reference evidence="3 4" key="1">
    <citation type="submission" date="2015-04" db="EMBL/GenBank/DDBJ databases">
        <title>Lasius niger genome sequencing.</title>
        <authorList>
            <person name="Konorov E.A."/>
            <person name="Nikitin M.A."/>
            <person name="Kirill M.V."/>
            <person name="Chang P."/>
        </authorList>
    </citation>
    <scope>NUCLEOTIDE SEQUENCE [LARGE SCALE GENOMIC DNA]</scope>
    <source>
        <tissue evidence="3">Whole</tissue>
    </source>
</reference>
<dbReference type="EMBL" id="LBMM01006132">
    <property type="protein sequence ID" value="KMQ90898.1"/>
    <property type="molecule type" value="Genomic_DNA"/>
</dbReference>
<gene>
    <name evidence="3" type="ORF">RF55_9297</name>
</gene>
<dbReference type="InterPro" id="IPR036691">
    <property type="entry name" value="Endo/exonu/phosph_ase_sf"/>
</dbReference>
<protein>
    <recommendedName>
        <fullName evidence="5">Gag-pol polyprotein</fullName>
    </recommendedName>
</protein>
<evidence type="ECO:0000313" key="4">
    <source>
        <dbReference type="Proteomes" id="UP000036403"/>
    </source>
</evidence>
<organism evidence="3 4">
    <name type="scientific">Lasius niger</name>
    <name type="common">Black garden ant</name>
    <dbReference type="NCBI Taxonomy" id="67767"/>
    <lineage>
        <taxon>Eukaryota</taxon>
        <taxon>Metazoa</taxon>
        <taxon>Ecdysozoa</taxon>
        <taxon>Arthropoda</taxon>
        <taxon>Hexapoda</taxon>
        <taxon>Insecta</taxon>
        <taxon>Pterygota</taxon>
        <taxon>Neoptera</taxon>
        <taxon>Endopterygota</taxon>
        <taxon>Hymenoptera</taxon>
        <taxon>Apocrita</taxon>
        <taxon>Aculeata</taxon>
        <taxon>Formicoidea</taxon>
        <taxon>Formicidae</taxon>
        <taxon>Formicinae</taxon>
        <taxon>Lasius</taxon>
        <taxon>Lasius</taxon>
    </lineage>
</organism>
<feature type="compositionally biased region" description="Polar residues" evidence="2">
    <location>
        <begin position="28"/>
        <end position="37"/>
    </location>
</feature>
<dbReference type="SUPFAM" id="SSF57756">
    <property type="entry name" value="Retrovirus zinc finger-like domains"/>
    <property type="match status" value="1"/>
</dbReference>
<dbReference type="GO" id="GO:0003676">
    <property type="term" value="F:nucleic acid binding"/>
    <property type="evidence" value="ECO:0007669"/>
    <property type="project" value="InterPro"/>
</dbReference>
<dbReference type="AlphaFoldDB" id="A0A0J7KKF7"/>
<dbReference type="OrthoDB" id="7554612at2759"/>
<dbReference type="SUPFAM" id="SSF56219">
    <property type="entry name" value="DNase I-like"/>
    <property type="match status" value="1"/>
</dbReference>
<dbReference type="PaxDb" id="67767-A0A0J7KKF7"/>